<dbReference type="AlphaFoldDB" id="A0A3E1REN5"/>
<dbReference type="Gene3D" id="3.40.50.1820">
    <property type="entry name" value="alpha/beta hydrolase"/>
    <property type="match status" value="1"/>
</dbReference>
<dbReference type="InterPro" id="IPR017497">
    <property type="entry name" value="BchO"/>
</dbReference>
<keyword evidence="2" id="KW-0378">Hydrolase</keyword>
<proteinExistence type="predicted"/>
<dbReference type="PANTHER" id="PTHR43689">
    <property type="entry name" value="HYDROLASE"/>
    <property type="match status" value="1"/>
</dbReference>
<evidence type="ECO:0000313" key="3">
    <source>
        <dbReference type="Proteomes" id="UP000260665"/>
    </source>
</evidence>
<keyword evidence="3" id="KW-1185">Reference proteome</keyword>
<dbReference type="Pfam" id="PF00561">
    <property type="entry name" value="Abhydrolase_1"/>
    <property type="match status" value="1"/>
</dbReference>
<reference evidence="2 3" key="1">
    <citation type="submission" date="2018-05" db="EMBL/GenBank/DDBJ databases">
        <title>Rhodoferax soyangensis sp.nov., isolated from an oligotrophic freshwater lake.</title>
        <authorList>
            <person name="Park M."/>
        </authorList>
    </citation>
    <scope>NUCLEOTIDE SEQUENCE [LARGE SCALE GENOMIC DNA]</scope>
    <source>
        <strain evidence="2 3">IMCC26218</strain>
    </source>
</reference>
<comment type="caution">
    <text evidence="2">The sequence shown here is derived from an EMBL/GenBank/DDBJ whole genome shotgun (WGS) entry which is preliminary data.</text>
</comment>
<dbReference type="InterPro" id="IPR000073">
    <property type="entry name" value="AB_hydrolase_1"/>
</dbReference>
<organism evidence="2 3">
    <name type="scientific">Rhodoferax lacus</name>
    <dbReference type="NCBI Taxonomy" id="2184758"/>
    <lineage>
        <taxon>Bacteria</taxon>
        <taxon>Pseudomonadati</taxon>
        <taxon>Pseudomonadota</taxon>
        <taxon>Betaproteobacteria</taxon>
        <taxon>Burkholderiales</taxon>
        <taxon>Comamonadaceae</taxon>
        <taxon>Rhodoferax</taxon>
    </lineage>
</organism>
<dbReference type="Proteomes" id="UP000260665">
    <property type="component" value="Unassembled WGS sequence"/>
</dbReference>
<dbReference type="NCBIfam" id="TIGR03056">
    <property type="entry name" value="bchO_mg_che_rel"/>
    <property type="match status" value="1"/>
</dbReference>
<dbReference type="RefSeq" id="WP_117177165.1">
    <property type="nucleotide sequence ID" value="NZ_QFZK01000005.1"/>
</dbReference>
<dbReference type="InterPro" id="IPR029058">
    <property type="entry name" value="AB_hydrolase_fold"/>
</dbReference>
<evidence type="ECO:0000259" key="1">
    <source>
        <dbReference type="Pfam" id="PF00561"/>
    </source>
</evidence>
<dbReference type="GO" id="GO:0016787">
    <property type="term" value="F:hydrolase activity"/>
    <property type="evidence" value="ECO:0007669"/>
    <property type="project" value="UniProtKB-KW"/>
</dbReference>
<feature type="domain" description="AB hydrolase-1" evidence="1">
    <location>
        <begin position="43"/>
        <end position="287"/>
    </location>
</feature>
<dbReference type="OrthoDB" id="8562572at2"/>
<evidence type="ECO:0000313" key="2">
    <source>
        <dbReference type="EMBL" id="RFO97060.1"/>
    </source>
</evidence>
<dbReference type="EMBL" id="QFZK01000005">
    <property type="protein sequence ID" value="RFO97060.1"/>
    <property type="molecule type" value="Genomic_DNA"/>
</dbReference>
<name>A0A3E1REN5_9BURK</name>
<dbReference type="SUPFAM" id="SSF53474">
    <property type="entry name" value="alpha/beta-Hydrolases"/>
    <property type="match status" value="1"/>
</dbReference>
<dbReference type="PANTHER" id="PTHR43689:SF8">
    <property type="entry name" value="ALPHA_BETA-HYDROLASES SUPERFAMILY PROTEIN"/>
    <property type="match status" value="1"/>
</dbReference>
<accession>A0A3E1REN5</accession>
<protein>
    <submittedName>
        <fullName evidence="2">Alpha/beta hydrolase</fullName>
    </submittedName>
</protein>
<sequence length="303" mass="32860">MWNPLHPPMDWDSNKATWPNAHLSHFVQLPGQTWHVQMAGSGPVLLLLHGTGASTHSWRDLLGPLSAAHTVVCPDLTGHAFTSPHKTQSPSLPNITRNLNALLAHLQLWPQAVIGHSAGAAIGAQLLLDQQQGQRTSERPTPALIGLNPAWLPLHGVSSWLFPSAARLLAMNPLSARLFSSVGGQPAVVRALLQSTGSKLDAKGLELYQRLLQSPGHVHGVLQMMRAWQLDALERALPQLKGPVLMLMGTNDRTLGPQLAERAQALMPQAQVMRFAGLGHLTHEEAPTRTTAQILDWLSQTAR</sequence>
<gene>
    <name evidence="2" type="ORF">DIC66_11290</name>
</gene>